<dbReference type="InterPro" id="IPR008972">
    <property type="entry name" value="Cupredoxin"/>
</dbReference>
<protein>
    <recommendedName>
        <fullName evidence="1">EfeO-type cupredoxin-like domain-containing protein</fullName>
    </recommendedName>
</protein>
<evidence type="ECO:0000259" key="1">
    <source>
        <dbReference type="Pfam" id="PF13473"/>
    </source>
</evidence>
<gene>
    <name evidence="2" type="ORF">A3F94_00170</name>
</gene>
<dbReference type="Proteomes" id="UP000176770">
    <property type="component" value="Unassembled WGS sequence"/>
</dbReference>
<feature type="domain" description="EfeO-type cupredoxin-like" evidence="1">
    <location>
        <begin position="41"/>
        <end position="121"/>
    </location>
</feature>
<sequence length="129" mass="13611">MKATLVSIIIAVGLVGGSFVLVRGNSQETDNIPLNNVTVVDGKQIIEIGAKGGYSPRKSIAKADLPTILRFETNGTFDCSSSVRIPSMNIARNLPPAGTVDINLGNPKTGTLQGICGMGMYPFEIIFKS</sequence>
<organism evidence="2 3">
    <name type="scientific">Candidatus Spechtbacteria bacterium RIFCSPLOWO2_12_FULL_38_22</name>
    <dbReference type="NCBI Taxonomy" id="1802165"/>
    <lineage>
        <taxon>Bacteria</taxon>
        <taxon>Candidatus Spechtiibacteriota</taxon>
    </lineage>
</organism>
<accession>A0A1G2HGM2</accession>
<dbReference type="STRING" id="1802165.A3F94_00170"/>
<comment type="caution">
    <text evidence="2">The sequence shown here is derived from an EMBL/GenBank/DDBJ whole genome shotgun (WGS) entry which is preliminary data.</text>
</comment>
<evidence type="ECO:0000313" key="2">
    <source>
        <dbReference type="EMBL" id="OGZ61636.1"/>
    </source>
</evidence>
<dbReference type="Pfam" id="PF13473">
    <property type="entry name" value="Cupredoxin_1"/>
    <property type="match status" value="1"/>
</dbReference>
<dbReference type="Gene3D" id="2.60.40.420">
    <property type="entry name" value="Cupredoxins - blue copper proteins"/>
    <property type="match status" value="1"/>
</dbReference>
<proteinExistence type="predicted"/>
<reference evidence="2 3" key="1">
    <citation type="journal article" date="2016" name="Nat. Commun.">
        <title>Thousands of microbial genomes shed light on interconnected biogeochemical processes in an aquifer system.</title>
        <authorList>
            <person name="Anantharaman K."/>
            <person name="Brown C.T."/>
            <person name="Hug L.A."/>
            <person name="Sharon I."/>
            <person name="Castelle C.J."/>
            <person name="Probst A.J."/>
            <person name="Thomas B.C."/>
            <person name="Singh A."/>
            <person name="Wilkins M.J."/>
            <person name="Karaoz U."/>
            <person name="Brodie E.L."/>
            <person name="Williams K.H."/>
            <person name="Hubbard S.S."/>
            <person name="Banfield J.F."/>
        </authorList>
    </citation>
    <scope>NUCLEOTIDE SEQUENCE [LARGE SCALE GENOMIC DNA]</scope>
</reference>
<dbReference type="EMBL" id="MHOK01000020">
    <property type="protein sequence ID" value="OGZ61636.1"/>
    <property type="molecule type" value="Genomic_DNA"/>
</dbReference>
<dbReference type="AlphaFoldDB" id="A0A1G2HGM2"/>
<name>A0A1G2HGM2_9BACT</name>
<evidence type="ECO:0000313" key="3">
    <source>
        <dbReference type="Proteomes" id="UP000176770"/>
    </source>
</evidence>
<dbReference type="InterPro" id="IPR028096">
    <property type="entry name" value="EfeO_Cupredoxin"/>
</dbReference>